<evidence type="ECO:0000313" key="5">
    <source>
        <dbReference type="Proteomes" id="UP001140453"/>
    </source>
</evidence>
<reference evidence="4" key="1">
    <citation type="submission" date="2022-10" db="EMBL/GenBank/DDBJ databases">
        <title>Tapping the CABI collections for fungal endophytes: first genome assemblies for Collariella, Neodidymelliopsis, Ascochyta clinopodiicola, Didymella pomorum, Didymosphaeria variabile, Neocosmospora piperis and Neocucurbitaria cava.</title>
        <authorList>
            <person name="Hill R."/>
        </authorList>
    </citation>
    <scope>NUCLEOTIDE SEQUENCE</scope>
    <source>
        <strain evidence="4">IMI 355082</strain>
    </source>
</reference>
<evidence type="ECO:0000256" key="3">
    <source>
        <dbReference type="PROSITE-ProRule" id="PRU00023"/>
    </source>
</evidence>
<dbReference type="SUPFAM" id="SSF48403">
    <property type="entry name" value="Ankyrin repeat"/>
    <property type="match status" value="1"/>
</dbReference>
<protein>
    <recommendedName>
        <fullName evidence="6">Ankyrin</fullName>
    </recommendedName>
</protein>
<keyword evidence="1" id="KW-0677">Repeat</keyword>
<dbReference type="SMART" id="SM00248">
    <property type="entry name" value="ANK"/>
    <property type="match status" value="3"/>
</dbReference>
<sequence>MATEAPDVDASERMLEKIQQIAAAGDLVLLQRALKQLDTKTVPLDNASNHDQLELQNEQWLIQGAFDKAAEAGHLGLVAYLLEQRSCVPSSFAVRGAVKRKHWGVVDLLLRSGWDINQPIDGGNTLPVMFQEHVQWLLEHGADPMIRSVGKNNHMASQAGRFSPTSVLRLLRAHGADFGHSNAIHEAAAIGGDVRLEAMAYLLDEALVPINMRQWEWDDEFFSANSGSGNFGTALHAAVRQRKAACVQFLLERGADPLVEDTTGQTPFDLARHIGFEEGLALLERSN</sequence>
<keyword evidence="2 3" id="KW-0040">ANK repeat</keyword>
<dbReference type="GO" id="GO:0085020">
    <property type="term" value="P:protein K6-linked ubiquitination"/>
    <property type="evidence" value="ECO:0007669"/>
    <property type="project" value="TreeGrafter"/>
</dbReference>
<dbReference type="Gene3D" id="1.25.40.20">
    <property type="entry name" value="Ankyrin repeat-containing domain"/>
    <property type="match status" value="1"/>
</dbReference>
<dbReference type="InterPro" id="IPR036770">
    <property type="entry name" value="Ankyrin_rpt-contain_sf"/>
</dbReference>
<dbReference type="PROSITE" id="PS50297">
    <property type="entry name" value="ANK_REP_REGION"/>
    <property type="match status" value="1"/>
</dbReference>
<feature type="repeat" description="ANK" evidence="3">
    <location>
        <begin position="230"/>
        <end position="262"/>
    </location>
</feature>
<dbReference type="Pfam" id="PF13857">
    <property type="entry name" value="Ank_5"/>
    <property type="match status" value="1"/>
</dbReference>
<dbReference type="PANTHER" id="PTHR24171:SF8">
    <property type="entry name" value="BRCA1-ASSOCIATED RING DOMAIN PROTEIN 1"/>
    <property type="match status" value="1"/>
</dbReference>
<keyword evidence="5" id="KW-1185">Reference proteome</keyword>
<dbReference type="GO" id="GO:0004842">
    <property type="term" value="F:ubiquitin-protein transferase activity"/>
    <property type="evidence" value="ECO:0007669"/>
    <property type="project" value="TreeGrafter"/>
</dbReference>
<dbReference type="Proteomes" id="UP001140453">
    <property type="component" value="Unassembled WGS sequence"/>
</dbReference>
<proteinExistence type="predicted"/>
<evidence type="ECO:0000256" key="1">
    <source>
        <dbReference type="ARBA" id="ARBA00022737"/>
    </source>
</evidence>
<dbReference type="EMBL" id="JAPEVB010000001">
    <property type="protein sequence ID" value="KAJ4396660.1"/>
    <property type="molecule type" value="Genomic_DNA"/>
</dbReference>
<comment type="caution">
    <text evidence="4">The sequence shown here is derived from an EMBL/GenBank/DDBJ whole genome shotgun (WGS) entry which is preliminary data.</text>
</comment>
<evidence type="ECO:0000313" key="4">
    <source>
        <dbReference type="EMBL" id="KAJ4396660.1"/>
    </source>
</evidence>
<accession>A0A9W8Z2P3</accession>
<dbReference type="InterPro" id="IPR002110">
    <property type="entry name" value="Ankyrin_rpt"/>
</dbReference>
<organism evidence="4 5">
    <name type="scientific">Gnomoniopsis smithogilvyi</name>
    <dbReference type="NCBI Taxonomy" id="1191159"/>
    <lineage>
        <taxon>Eukaryota</taxon>
        <taxon>Fungi</taxon>
        <taxon>Dikarya</taxon>
        <taxon>Ascomycota</taxon>
        <taxon>Pezizomycotina</taxon>
        <taxon>Sordariomycetes</taxon>
        <taxon>Sordariomycetidae</taxon>
        <taxon>Diaporthales</taxon>
        <taxon>Gnomoniaceae</taxon>
        <taxon>Gnomoniopsis</taxon>
    </lineage>
</organism>
<dbReference type="PROSITE" id="PS50088">
    <property type="entry name" value="ANK_REPEAT"/>
    <property type="match status" value="1"/>
</dbReference>
<gene>
    <name evidence="4" type="ORF">N0V93_000881</name>
</gene>
<dbReference type="AlphaFoldDB" id="A0A9W8Z2P3"/>
<evidence type="ECO:0000256" key="2">
    <source>
        <dbReference type="ARBA" id="ARBA00023043"/>
    </source>
</evidence>
<evidence type="ECO:0008006" key="6">
    <source>
        <dbReference type="Google" id="ProtNLM"/>
    </source>
</evidence>
<dbReference type="OrthoDB" id="194358at2759"/>
<dbReference type="PANTHER" id="PTHR24171">
    <property type="entry name" value="ANKYRIN REPEAT DOMAIN-CONTAINING PROTEIN 39-RELATED"/>
    <property type="match status" value="1"/>
</dbReference>
<name>A0A9W8Z2P3_9PEZI</name>